<evidence type="ECO:0000313" key="1">
    <source>
        <dbReference type="EMBL" id="WED74739.1"/>
    </source>
</evidence>
<protein>
    <submittedName>
        <fullName evidence="1">Uncharacterized protein</fullName>
    </submittedName>
</protein>
<organism evidence="1 2">
    <name type="scientific">Aeromonas allosaccharophila</name>
    <dbReference type="NCBI Taxonomy" id="656"/>
    <lineage>
        <taxon>Bacteria</taxon>
        <taxon>Pseudomonadati</taxon>
        <taxon>Pseudomonadota</taxon>
        <taxon>Gammaproteobacteria</taxon>
        <taxon>Aeromonadales</taxon>
        <taxon>Aeromonadaceae</taxon>
        <taxon>Aeromonas</taxon>
    </lineage>
</organism>
<proteinExistence type="predicted"/>
<accession>A0AAX3NM31</accession>
<dbReference type="Proteomes" id="UP001213721">
    <property type="component" value="Chromosome"/>
</dbReference>
<dbReference type="AlphaFoldDB" id="A0AAX3NM31"/>
<dbReference type="EMBL" id="CP118988">
    <property type="protein sequence ID" value="WED74739.1"/>
    <property type="molecule type" value="Genomic_DNA"/>
</dbReference>
<gene>
    <name evidence="1" type="ORF">PYU98_12240</name>
</gene>
<name>A0AAX3NM31_9GAMM</name>
<sequence>MEHNRPDTAQSDLNDLKEQIALEYGRCLLQLQQFELMLKAALPTMKVSGFSDELVGNIERYRQFLVGKTLGHLVRARSRTFFKQGTRI</sequence>
<reference evidence="1" key="1">
    <citation type="submission" date="2023-02" db="EMBL/GenBank/DDBJ databases">
        <title>The sequence of Aeromonas allosaccharophila K520.</title>
        <authorList>
            <person name="Luo X."/>
        </authorList>
    </citation>
    <scope>NUCLEOTIDE SEQUENCE</scope>
    <source>
        <strain evidence="1">K520</strain>
    </source>
</reference>
<evidence type="ECO:0000313" key="2">
    <source>
        <dbReference type="Proteomes" id="UP001213721"/>
    </source>
</evidence>
<dbReference type="RefSeq" id="WP_275056268.1">
    <property type="nucleotide sequence ID" value="NZ_CP118988.1"/>
</dbReference>